<keyword evidence="1" id="KW-0812">Transmembrane</keyword>
<name>A0A0F2DD28_STRMT</name>
<protein>
    <recommendedName>
        <fullName evidence="6">QVPTGV class sortase B protein-sorting domain-containing protein</fullName>
    </recommendedName>
</protein>
<dbReference type="Proteomes" id="UP000273244">
    <property type="component" value="Unassembled WGS sequence"/>
</dbReference>
<dbReference type="InterPro" id="IPR017503">
    <property type="entry name" value="Sortase_SrtB_sig_QVPTGV"/>
</dbReference>
<reference evidence="2 4" key="1">
    <citation type="submission" date="2015-02" db="EMBL/GenBank/DDBJ databases">
        <title>Evolution of amylase-binding proteins of oral streptococcal species.</title>
        <authorList>
            <person name="Haase E.M."/>
        </authorList>
    </citation>
    <scope>NUCLEOTIDE SEQUENCE [LARGE SCALE GENOMIC DNA]</scope>
    <source>
        <strain evidence="2 4">OT25</strain>
    </source>
</reference>
<evidence type="ECO:0000256" key="1">
    <source>
        <dbReference type="SAM" id="Phobius"/>
    </source>
</evidence>
<dbReference type="PATRIC" id="fig|28037.212.peg.1147"/>
<organism evidence="2 4">
    <name type="scientific">Streptococcus mitis</name>
    <dbReference type="NCBI Taxonomy" id="28037"/>
    <lineage>
        <taxon>Bacteria</taxon>
        <taxon>Bacillati</taxon>
        <taxon>Bacillota</taxon>
        <taxon>Bacilli</taxon>
        <taxon>Lactobacillales</taxon>
        <taxon>Streptococcaceae</taxon>
        <taxon>Streptococcus</taxon>
        <taxon>Streptococcus mitis group</taxon>
    </lineage>
</organism>
<evidence type="ECO:0000313" key="2">
    <source>
        <dbReference type="EMBL" id="KJQ68808.1"/>
    </source>
</evidence>
<gene>
    <name evidence="3" type="ORF">D8837_03545</name>
    <name evidence="2" type="ORF">TZ90_01180</name>
</gene>
<evidence type="ECO:0000313" key="4">
    <source>
        <dbReference type="Proteomes" id="UP000033538"/>
    </source>
</evidence>
<dbReference type="Proteomes" id="UP000033538">
    <property type="component" value="Unassembled WGS sequence"/>
</dbReference>
<sequence>MEGIIGTLEFYAPVLVLGVVVIGIVYFMKKRNDRK</sequence>
<evidence type="ECO:0000313" key="3">
    <source>
        <dbReference type="EMBL" id="RSJ07090.1"/>
    </source>
</evidence>
<feature type="transmembrane region" description="Helical" evidence="1">
    <location>
        <begin position="12"/>
        <end position="28"/>
    </location>
</feature>
<evidence type="ECO:0008006" key="6">
    <source>
        <dbReference type="Google" id="ProtNLM"/>
    </source>
</evidence>
<evidence type="ECO:0000313" key="5">
    <source>
        <dbReference type="Proteomes" id="UP000273244"/>
    </source>
</evidence>
<dbReference type="EMBL" id="JYGP01000002">
    <property type="protein sequence ID" value="KJQ68808.1"/>
    <property type="molecule type" value="Genomic_DNA"/>
</dbReference>
<keyword evidence="1" id="KW-0472">Membrane</keyword>
<dbReference type="NCBIfam" id="TIGR03065">
    <property type="entry name" value="srtB_sig_QVPTGV"/>
    <property type="match status" value="1"/>
</dbReference>
<proteinExistence type="predicted"/>
<comment type="caution">
    <text evidence="2">The sequence shown here is derived from an EMBL/GenBank/DDBJ whole genome shotgun (WGS) entry which is preliminary data.</text>
</comment>
<accession>A0A0F2DD28</accession>
<dbReference type="AlphaFoldDB" id="A0A0F2DD28"/>
<dbReference type="RefSeq" id="WP_004256158.1">
    <property type="nucleotide sequence ID" value="NZ_CAMHLM010000002.1"/>
</dbReference>
<reference evidence="3 5" key="2">
    <citation type="submission" date="2018-11" db="EMBL/GenBank/DDBJ databases">
        <title>Species Designations Belie Phenotypic and Genotypic Heterogeneity in Oral Streptococci.</title>
        <authorList>
            <person name="Velsko I."/>
        </authorList>
    </citation>
    <scope>NUCLEOTIDE SEQUENCE [LARGE SCALE GENOMIC DNA]</scope>
    <source>
        <strain evidence="3 5">BCC07</strain>
    </source>
</reference>
<keyword evidence="1" id="KW-1133">Transmembrane helix</keyword>
<dbReference type="EMBL" id="RJOG01000008">
    <property type="protein sequence ID" value="RSJ07090.1"/>
    <property type="molecule type" value="Genomic_DNA"/>
</dbReference>